<evidence type="ECO:0008006" key="3">
    <source>
        <dbReference type="Google" id="ProtNLM"/>
    </source>
</evidence>
<proteinExistence type="predicted"/>
<dbReference type="OrthoDB" id="1456570at2"/>
<name>A0A494X8K6_9BURK</name>
<dbReference type="EMBL" id="RBZV01000006">
    <property type="protein sequence ID" value="RKP46790.1"/>
    <property type="molecule type" value="Genomic_DNA"/>
</dbReference>
<protein>
    <recommendedName>
        <fullName evidence="3">Rubredoxin-like domain-containing protein</fullName>
    </recommendedName>
</protein>
<reference evidence="1 2" key="1">
    <citation type="submission" date="2018-10" db="EMBL/GenBank/DDBJ databases">
        <title>Paraburkholderia sp. 7MK8-2, isolated from soil.</title>
        <authorList>
            <person name="Gao Z.-H."/>
            <person name="Qiu L.-H."/>
        </authorList>
    </citation>
    <scope>NUCLEOTIDE SEQUENCE [LARGE SCALE GENOMIC DNA]</scope>
    <source>
        <strain evidence="1 2">7MK8-2</strain>
    </source>
</reference>
<sequence length="85" mass="9909">MHKSNCRVCGYELASPPWGDDGDSPSWDICPCCGTEFGYEDCTLVSTKRKRDQWIAEGCKWFEPKKRPLDWDCERQCENIPEAFR</sequence>
<dbReference type="AlphaFoldDB" id="A0A494X8K6"/>
<gene>
    <name evidence="1" type="ORF">D7S89_15570</name>
</gene>
<evidence type="ECO:0000313" key="1">
    <source>
        <dbReference type="EMBL" id="RKP46790.1"/>
    </source>
</evidence>
<dbReference type="Proteomes" id="UP000280434">
    <property type="component" value="Unassembled WGS sequence"/>
</dbReference>
<organism evidence="1 2">
    <name type="scientific">Trinickia fusca</name>
    <dbReference type="NCBI Taxonomy" id="2419777"/>
    <lineage>
        <taxon>Bacteria</taxon>
        <taxon>Pseudomonadati</taxon>
        <taxon>Pseudomonadota</taxon>
        <taxon>Betaproteobacteria</taxon>
        <taxon>Burkholderiales</taxon>
        <taxon>Burkholderiaceae</taxon>
        <taxon>Trinickia</taxon>
    </lineage>
</organism>
<evidence type="ECO:0000313" key="2">
    <source>
        <dbReference type="Proteomes" id="UP000280434"/>
    </source>
</evidence>
<keyword evidence="2" id="KW-1185">Reference proteome</keyword>
<comment type="caution">
    <text evidence="1">The sequence shown here is derived from an EMBL/GenBank/DDBJ whole genome shotgun (WGS) entry which is preliminary data.</text>
</comment>
<accession>A0A494X8K6</accession>